<dbReference type="CDD" id="cd07381">
    <property type="entry name" value="MPP_CapA"/>
    <property type="match status" value="1"/>
</dbReference>
<comment type="similarity">
    <text evidence="1">Belongs to the CapA family.</text>
</comment>
<evidence type="ECO:0000313" key="6">
    <source>
        <dbReference type="Proteomes" id="UP001589867"/>
    </source>
</evidence>
<dbReference type="Gene3D" id="3.60.21.10">
    <property type="match status" value="1"/>
</dbReference>
<name>A0ABV6MH12_9ACTN</name>
<accession>A0ABV6MH12</accession>
<dbReference type="PANTHER" id="PTHR33393:SF13">
    <property type="entry name" value="PGA BIOSYNTHESIS PROTEIN CAPA"/>
    <property type="match status" value="1"/>
</dbReference>
<feature type="chain" id="PRO_5047027392" evidence="3">
    <location>
        <begin position="23"/>
        <end position="403"/>
    </location>
</feature>
<evidence type="ECO:0000256" key="3">
    <source>
        <dbReference type="SAM" id="SignalP"/>
    </source>
</evidence>
<evidence type="ECO:0000256" key="1">
    <source>
        <dbReference type="ARBA" id="ARBA00005662"/>
    </source>
</evidence>
<organism evidence="5 6">
    <name type="scientific">Phytohabitans kaempferiae</name>
    <dbReference type="NCBI Taxonomy" id="1620943"/>
    <lineage>
        <taxon>Bacteria</taxon>
        <taxon>Bacillati</taxon>
        <taxon>Actinomycetota</taxon>
        <taxon>Actinomycetes</taxon>
        <taxon>Micromonosporales</taxon>
        <taxon>Micromonosporaceae</taxon>
    </lineage>
</organism>
<evidence type="ECO:0000256" key="2">
    <source>
        <dbReference type="SAM" id="MobiDB-lite"/>
    </source>
</evidence>
<dbReference type="PANTHER" id="PTHR33393">
    <property type="entry name" value="POLYGLUTAMINE SYNTHESIS ACCESSORY PROTEIN RV0574C-RELATED"/>
    <property type="match status" value="1"/>
</dbReference>
<dbReference type="SMART" id="SM00854">
    <property type="entry name" value="PGA_cap"/>
    <property type="match status" value="1"/>
</dbReference>
<proteinExistence type="inferred from homology"/>
<feature type="region of interest" description="Disordered" evidence="2">
    <location>
        <begin position="24"/>
        <end position="44"/>
    </location>
</feature>
<evidence type="ECO:0000259" key="4">
    <source>
        <dbReference type="SMART" id="SM00854"/>
    </source>
</evidence>
<dbReference type="Pfam" id="PF09587">
    <property type="entry name" value="PGA_cap"/>
    <property type="match status" value="1"/>
</dbReference>
<dbReference type="InterPro" id="IPR029052">
    <property type="entry name" value="Metallo-depent_PP-like"/>
</dbReference>
<evidence type="ECO:0000313" key="5">
    <source>
        <dbReference type="EMBL" id="MFC0534022.1"/>
    </source>
</evidence>
<keyword evidence="3" id="KW-0732">Signal</keyword>
<feature type="domain" description="Capsule synthesis protein CapA" evidence="4">
    <location>
        <begin position="49"/>
        <end position="297"/>
    </location>
</feature>
<dbReference type="SUPFAM" id="SSF56300">
    <property type="entry name" value="Metallo-dependent phosphatases"/>
    <property type="match status" value="1"/>
</dbReference>
<dbReference type="RefSeq" id="WP_377262355.1">
    <property type="nucleotide sequence ID" value="NZ_JBHLUH010000100.1"/>
</dbReference>
<dbReference type="EMBL" id="JBHLUH010000100">
    <property type="protein sequence ID" value="MFC0534022.1"/>
    <property type="molecule type" value="Genomic_DNA"/>
</dbReference>
<gene>
    <name evidence="5" type="ORF">ACFFIA_41140</name>
</gene>
<keyword evidence="6" id="KW-1185">Reference proteome</keyword>
<feature type="signal peptide" evidence="3">
    <location>
        <begin position="1"/>
        <end position="22"/>
    </location>
</feature>
<protein>
    <submittedName>
        <fullName evidence="5">CapA family protein</fullName>
    </submittedName>
</protein>
<sequence length="403" mass="42653">MRRRWWTVVVVVLVALAGGCTDDDPGAARKADASTTAAPAPPARPTRLTVAAAGDLFVQPELVAQARADAQAAGRGGYDFSRIMAAIVPAIETADVAVCHIEQPLGPERGPFTGFPIFNSPVELADNARAAGFDTCSTASNHTLDYGAEGVTRTLDNLDRVGLHHTGSARSAREATTPNVFDVRGIKVAQLSYTFSFNGIDRPAGKPWIGNLIDPKAILAEAGRAKQAGAEIVIASLHWGTEYQNAADVGQTGLAAQLLASPDIDLIIGMHAHVVQPFERIGDKWVAYGLGNLLVRFQDGSPENTADSVIPTFTFAEVAPGSWRVEAVQVRPFFMDYHPRARLVDLSAAKTGDSPRRADYARIHQRIKGYVTMRGAAADGLVVADGPLATPATATSSATKRPG</sequence>
<dbReference type="InterPro" id="IPR019079">
    <property type="entry name" value="Capsule_synth_CapA"/>
</dbReference>
<reference evidence="5 6" key="1">
    <citation type="submission" date="2024-09" db="EMBL/GenBank/DDBJ databases">
        <authorList>
            <person name="Sun Q."/>
            <person name="Mori K."/>
        </authorList>
    </citation>
    <scope>NUCLEOTIDE SEQUENCE [LARGE SCALE GENOMIC DNA]</scope>
    <source>
        <strain evidence="5 6">TBRC 3947</strain>
    </source>
</reference>
<dbReference type="PROSITE" id="PS51257">
    <property type="entry name" value="PROKAR_LIPOPROTEIN"/>
    <property type="match status" value="1"/>
</dbReference>
<dbReference type="Proteomes" id="UP001589867">
    <property type="component" value="Unassembled WGS sequence"/>
</dbReference>
<comment type="caution">
    <text evidence="5">The sequence shown here is derived from an EMBL/GenBank/DDBJ whole genome shotgun (WGS) entry which is preliminary data.</text>
</comment>
<dbReference type="InterPro" id="IPR052169">
    <property type="entry name" value="CW_Biosynth-Accessory"/>
</dbReference>